<dbReference type="Pfam" id="PF00067">
    <property type="entry name" value="p450"/>
    <property type="match status" value="1"/>
</dbReference>
<name>A0A6J7EUS3_9ZZZZ</name>
<evidence type="ECO:0000256" key="6">
    <source>
        <dbReference type="ARBA" id="ARBA00023033"/>
    </source>
</evidence>
<dbReference type="PRINTS" id="PR00359">
    <property type="entry name" value="BP450"/>
</dbReference>
<dbReference type="PRINTS" id="PR00385">
    <property type="entry name" value="P450"/>
</dbReference>
<dbReference type="PANTHER" id="PTHR46696">
    <property type="entry name" value="P450, PUTATIVE (EUROFUNG)-RELATED"/>
    <property type="match status" value="1"/>
</dbReference>
<keyword evidence="4" id="KW-0560">Oxidoreductase</keyword>
<dbReference type="InterPro" id="IPR001128">
    <property type="entry name" value="Cyt_P450"/>
</dbReference>
<evidence type="ECO:0000256" key="3">
    <source>
        <dbReference type="ARBA" id="ARBA00022723"/>
    </source>
</evidence>
<dbReference type="GO" id="GO:0005506">
    <property type="term" value="F:iron ion binding"/>
    <property type="evidence" value="ECO:0007669"/>
    <property type="project" value="InterPro"/>
</dbReference>
<dbReference type="GO" id="GO:0004497">
    <property type="term" value="F:monooxygenase activity"/>
    <property type="evidence" value="ECO:0007669"/>
    <property type="project" value="UniProtKB-KW"/>
</dbReference>
<reference evidence="7" key="1">
    <citation type="submission" date="2020-05" db="EMBL/GenBank/DDBJ databases">
        <authorList>
            <person name="Chiriac C."/>
            <person name="Salcher M."/>
            <person name="Ghai R."/>
            <person name="Kavagutti S V."/>
        </authorList>
    </citation>
    <scope>NUCLEOTIDE SEQUENCE</scope>
</reference>
<keyword evidence="2" id="KW-0349">Heme</keyword>
<evidence type="ECO:0000313" key="7">
    <source>
        <dbReference type="EMBL" id="CAB4886081.1"/>
    </source>
</evidence>
<dbReference type="GO" id="GO:0016705">
    <property type="term" value="F:oxidoreductase activity, acting on paired donors, with incorporation or reduction of molecular oxygen"/>
    <property type="evidence" value="ECO:0007669"/>
    <property type="project" value="InterPro"/>
</dbReference>
<keyword evidence="6" id="KW-0503">Monooxygenase</keyword>
<accession>A0A6J7EUS3</accession>
<dbReference type="EMBL" id="CAFBLP010000066">
    <property type="protein sequence ID" value="CAB4886081.1"/>
    <property type="molecule type" value="Genomic_DNA"/>
</dbReference>
<evidence type="ECO:0000256" key="4">
    <source>
        <dbReference type="ARBA" id="ARBA00023002"/>
    </source>
</evidence>
<keyword evidence="3" id="KW-0479">Metal-binding</keyword>
<protein>
    <submittedName>
        <fullName evidence="7">Unannotated protein</fullName>
    </submittedName>
</protein>
<evidence type="ECO:0000256" key="2">
    <source>
        <dbReference type="ARBA" id="ARBA00022617"/>
    </source>
</evidence>
<organism evidence="7">
    <name type="scientific">freshwater metagenome</name>
    <dbReference type="NCBI Taxonomy" id="449393"/>
    <lineage>
        <taxon>unclassified sequences</taxon>
        <taxon>metagenomes</taxon>
        <taxon>ecological metagenomes</taxon>
    </lineage>
</organism>
<dbReference type="InterPro" id="IPR036396">
    <property type="entry name" value="Cyt_P450_sf"/>
</dbReference>
<dbReference type="InterPro" id="IPR017972">
    <property type="entry name" value="Cyt_P450_CS"/>
</dbReference>
<evidence type="ECO:0000256" key="5">
    <source>
        <dbReference type="ARBA" id="ARBA00023004"/>
    </source>
</evidence>
<keyword evidence="5" id="KW-0408">Iron</keyword>
<sequence length="425" mass="48100">MRKQEPATSADDIDLYDPATQQDWYPAYTTLRDEAPVYRLPGSNTYVLSRYDDIVYASRRTDIFLNGPAPGAALLHDPEALRIYREQGRSRRAPLSVDPPLHRRYRDMVDGFFNQRGADHQRSLIERVVNELIDSFINDNEIEFVSRFAAPLPVRIITSMLGFPLADIPRLTVWSAAWVMPFAGRLTSVEQRYVAEQGVEFQQYILGQIAQKRQAPDDSVISHLAHAMFESPDGPRPLTDDEILFTTDHLYIGGNETTTFALASGLWLLLSNPAVEARLRSDRSKLPRFVDEVLRLESPTQGLYRHNTEDVELHGVTIPKGSTIHLRFGAANRDERVFADPTELDLDRTNSARHLAFGQGEHHCPGAGLSRLEQVVAFDILLDRIADWRLTPGRNDFHHTPGFVLRALDHLHVDITPAIRLKDGL</sequence>
<comment type="similarity">
    <text evidence="1">Belongs to the cytochrome P450 family.</text>
</comment>
<proteinExistence type="inferred from homology"/>
<dbReference type="PANTHER" id="PTHR46696:SF6">
    <property type="entry name" value="P450, PUTATIVE (EUROFUNG)-RELATED"/>
    <property type="match status" value="1"/>
</dbReference>
<dbReference type="GO" id="GO:0020037">
    <property type="term" value="F:heme binding"/>
    <property type="evidence" value="ECO:0007669"/>
    <property type="project" value="InterPro"/>
</dbReference>
<dbReference type="InterPro" id="IPR002397">
    <property type="entry name" value="Cyt_P450_B"/>
</dbReference>
<dbReference type="Gene3D" id="1.10.630.10">
    <property type="entry name" value="Cytochrome P450"/>
    <property type="match status" value="1"/>
</dbReference>
<gene>
    <name evidence="7" type="ORF">UFOPK3376_02242</name>
</gene>
<dbReference type="FunFam" id="1.10.630.10:FF:000018">
    <property type="entry name" value="Cytochrome P450 monooxygenase"/>
    <property type="match status" value="1"/>
</dbReference>
<dbReference type="AlphaFoldDB" id="A0A6J7EUS3"/>
<dbReference type="SUPFAM" id="SSF48264">
    <property type="entry name" value="Cytochrome P450"/>
    <property type="match status" value="1"/>
</dbReference>
<evidence type="ECO:0000256" key="1">
    <source>
        <dbReference type="ARBA" id="ARBA00010617"/>
    </source>
</evidence>
<dbReference type="PROSITE" id="PS00086">
    <property type="entry name" value="CYTOCHROME_P450"/>
    <property type="match status" value="1"/>
</dbReference>